<organism evidence="1 2">
    <name type="scientific">Nocardia arthritidis</name>
    <dbReference type="NCBI Taxonomy" id="228602"/>
    <lineage>
        <taxon>Bacteria</taxon>
        <taxon>Bacillati</taxon>
        <taxon>Actinomycetota</taxon>
        <taxon>Actinomycetes</taxon>
        <taxon>Mycobacteriales</taxon>
        <taxon>Nocardiaceae</taxon>
        <taxon>Nocardia</taxon>
    </lineage>
</organism>
<reference evidence="1 2" key="1">
    <citation type="journal article" date="2019" name="ACS Chem. Biol.">
        <title>Identification and Mobilization of a Cryptic Antibiotic Biosynthesis Gene Locus from a Human-Pathogenic Nocardia Isolate.</title>
        <authorList>
            <person name="Herisse M."/>
            <person name="Ishida K."/>
            <person name="Porter J.L."/>
            <person name="Howden B."/>
            <person name="Hertweck C."/>
            <person name="Stinear T.P."/>
            <person name="Pidot S.J."/>
        </authorList>
    </citation>
    <scope>NUCLEOTIDE SEQUENCE [LARGE SCALE GENOMIC DNA]</scope>
    <source>
        <strain evidence="1 2">AUSMDU00012717</strain>
    </source>
</reference>
<sequence>MRVHEVPRQIPPRNRNHVNRESQLQLVERLVRDADGNKVIVLSGPHGVGKTALAIESVHHVKQVMPDRFSDGQLFLPLSIDGVSASAADLLGVALAALGDQYDELPDRLDARYNRYITKTQGRQLCVVLDGALTAGQLKWLEPGDGNSVVLVTARTAATDLSRGTTAIDVDELPPVAARELLGHIAGPHRVEREPEAVDRLLALCGNVPSAILVVGGTLAVNPGWSISRLANLMSDDGRRAEELKLSEIYDAAYQSLPDTAKRCYRALGAHAYAGWIRTPVLAAALELPVDDIDWAMLKLVRMDLVREFHGGYRVGDLVRVHARGVARDPNRDEYLAIGNRLVEYYDRAIRFADVLLAPGRPWRALLLRAVQFPGPGVGEFDDAASAREWLRQEIYNIAAAAEFASRAGKSQLVARWCVLLWSFHEKDKYLDTMLAMHLLALETPQRSQDPAVASLLHTQLGFLYYWRRELPEADSAFGSAVELARALPRSMASRQLEASALEGRGLALLAWDRLDDALAELRLNYQQAEEIGDTRRIAIAAMHLAKIEESGQALELLSQAERVFAASADDETENRAKTEGWRGRALLRLGRIAEAETALRSALTVLRARRRRFDEAEFVVALGACLFASGDVDGALEQHRIGLGIYEELCFTVPARAVAERISAMMDGRVPPPLRP</sequence>
<dbReference type="AlphaFoldDB" id="A0A6G9YDW8"/>
<dbReference type="KEGG" id="nah:F5544_17580"/>
<dbReference type="SUPFAM" id="SSF48452">
    <property type="entry name" value="TPR-like"/>
    <property type="match status" value="1"/>
</dbReference>
<dbReference type="SUPFAM" id="SSF52540">
    <property type="entry name" value="P-loop containing nucleoside triphosphate hydrolases"/>
    <property type="match status" value="1"/>
</dbReference>
<accession>A0A6G9YDW8</accession>
<protein>
    <submittedName>
        <fullName evidence="1">Uncharacterized protein</fullName>
    </submittedName>
</protein>
<gene>
    <name evidence="1" type="ORF">F5544_17580</name>
</gene>
<dbReference type="GO" id="GO:0043531">
    <property type="term" value="F:ADP binding"/>
    <property type="evidence" value="ECO:0007669"/>
    <property type="project" value="InterPro"/>
</dbReference>
<name>A0A6G9YDW8_9NOCA</name>
<proteinExistence type="predicted"/>
<dbReference type="Gene3D" id="1.25.40.10">
    <property type="entry name" value="Tetratricopeptide repeat domain"/>
    <property type="match status" value="1"/>
</dbReference>
<dbReference type="InterPro" id="IPR011990">
    <property type="entry name" value="TPR-like_helical_dom_sf"/>
</dbReference>
<evidence type="ECO:0000313" key="2">
    <source>
        <dbReference type="Proteomes" id="UP000503540"/>
    </source>
</evidence>
<evidence type="ECO:0000313" key="1">
    <source>
        <dbReference type="EMBL" id="QIS11392.1"/>
    </source>
</evidence>
<dbReference type="PANTHER" id="PTHR47691">
    <property type="entry name" value="REGULATOR-RELATED"/>
    <property type="match status" value="1"/>
</dbReference>
<dbReference type="InterPro" id="IPR027417">
    <property type="entry name" value="P-loop_NTPase"/>
</dbReference>
<dbReference type="Gene3D" id="3.40.50.300">
    <property type="entry name" value="P-loop containing nucleotide triphosphate hydrolases"/>
    <property type="match status" value="1"/>
</dbReference>
<dbReference type="EMBL" id="CP046172">
    <property type="protein sequence ID" value="QIS11392.1"/>
    <property type="molecule type" value="Genomic_DNA"/>
</dbReference>
<keyword evidence="2" id="KW-1185">Reference proteome</keyword>
<dbReference type="PANTHER" id="PTHR47691:SF3">
    <property type="entry name" value="HTH-TYPE TRANSCRIPTIONAL REGULATOR RV0890C-RELATED"/>
    <property type="match status" value="1"/>
</dbReference>
<dbReference type="Proteomes" id="UP000503540">
    <property type="component" value="Chromosome"/>
</dbReference>